<sequence>MFGLTETPIIWVQVKLALFDYNEAPQLGEVYKGKVHKKVVNGASELRPEGDMLANVQIAGGCLRLNTRPILGPLDCSRLPASLNLLG</sequence>
<evidence type="ECO:0000313" key="1">
    <source>
        <dbReference type="EMBL" id="CNF83080.1"/>
    </source>
</evidence>
<reference evidence="1 2" key="1">
    <citation type="submission" date="2015-03" db="EMBL/GenBank/DDBJ databases">
        <authorList>
            <person name="Murphy D."/>
        </authorList>
    </citation>
    <scope>NUCLEOTIDE SEQUENCE [LARGE SCALE GENOMIC DNA]</scope>
    <source>
        <strain evidence="1 2">BR165/97</strain>
    </source>
</reference>
<dbReference type="Proteomes" id="UP000038750">
    <property type="component" value="Unassembled WGS sequence"/>
</dbReference>
<protein>
    <submittedName>
        <fullName evidence="1">Uncharacterized protein</fullName>
    </submittedName>
</protein>
<dbReference type="EMBL" id="CPZJ01000008">
    <property type="protein sequence ID" value="CNF83080.1"/>
    <property type="molecule type" value="Genomic_DNA"/>
</dbReference>
<organism evidence="1 2">
    <name type="scientific">Yersinia intermedia</name>
    <dbReference type="NCBI Taxonomy" id="631"/>
    <lineage>
        <taxon>Bacteria</taxon>
        <taxon>Pseudomonadati</taxon>
        <taxon>Pseudomonadota</taxon>
        <taxon>Gammaproteobacteria</taxon>
        <taxon>Enterobacterales</taxon>
        <taxon>Yersiniaceae</taxon>
        <taxon>Yersinia</taxon>
    </lineage>
</organism>
<dbReference type="RefSeq" id="WP_032906531.1">
    <property type="nucleotide sequence ID" value="NZ_CABHXO010000008.1"/>
</dbReference>
<accession>A0A0T9M9W1</accession>
<dbReference type="AlphaFoldDB" id="A0A0T9M9W1"/>
<proteinExistence type="predicted"/>
<evidence type="ECO:0000313" key="2">
    <source>
        <dbReference type="Proteomes" id="UP000038750"/>
    </source>
</evidence>
<name>A0A0T9M9W1_YERIN</name>
<gene>
    <name evidence="1" type="ORF">ERS008530_02235</name>
</gene>
<dbReference type="KEGG" id="yin:CH53_2682"/>